<dbReference type="EMBL" id="JBHSLU010000082">
    <property type="protein sequence ID" value="MFC5508308.1"/>
    <property type="molecule type" value="Genomic_DNA"/>
</dbReference>
<dbReference type="Pfam" id="PF02464">
    <property type="entry name" value="CinA"/>
    <property type="match status" value="1"/>
</dbReference>
<comment type="caution">
    <text evidence="2">The sequence shown here is derived from an EMBL/GenBank/DDBJ whole genome shotgun (WGS) entry which is preliminary data.</text>
</comment>
<dbReference type="RefSeq" id="WP_377817772.1">
    <property type="nucleotide sequence ID" value="NZ_JBHSLU010000082.1"/>
</dbReference>
<dbReference type="InterPro" id="IPR008136">
    <property type="entry name" value="CinA_C"/>
</dbReference>
<evidence type="ECO:0000313" key="3">
    <source>
        <dbReference type="Proteomes" id="UP001596060"/>
    </source>
</evidence>
<proteinExistence type="predicted"/>
<protein>
    <submittedName>
        <fullName evidence="2">CinA family protein</fullName>
    </submittedName>
</protein>
<evidence type="ECO:0000313" key="2">
    <source>
        <dbReference type="EMBL" id="MFC5508308.1"/>
    </source>
</evidence>
<evidence type="ECO:0000259" key="1">
    <source>
        <dbReference type="Pfam" id="PF02464"/>
    </source>
</evidence>
<accession>A0ABW0P7H5</accession>
<keyword evidence="3" id="KW-1185">Reference proteome</keyword>
<dbReference type="Proteomes" id="UP001596060">
    <property type="component" value="Unassembled WGS sequence"/>
</dbReference>
<dbReference type="NCBIfam" id="TIGR00199">
    <property type="entry name" value="PncC_domain"/>
    <property type="match status" value="1"/>
</dbReference>
<feature type="domain" description="CinA C-terminal" evidence="1">
    <location>
        <begin position="2"/>
        <end position="126"/>
    </location>
</feature>
<name>A0ABW0P7H5_9HYPH</name>
<organism evidence="2 3">
    <name type="scientific">Bosea massiliensis</name>
    <dbReference type="NCBI Taxonomy" id="151419"/>
    <lineage>
        <taxon>Bacteria</taxon>
        <taxon>Pseudomonadati</taxon>
        <taxon>Pseudomonadota</taxon>
        <taxon>Alphaproteobacteria</taxon>
        <taxon>Hyphomicrobiales</taxon>
        <taxon>Boseaceae</taxon>
        <taxon>Bosea</taxon>
    </lineage>
</organism>
<reference evidence="3" key="1">
    <citation type="journal article" date="2019" name="Int. J. Syst. Evol. Microbiol.">
        <title>The Global Catalogue of Microorganisms (GCM) 10K type strain sequencing project: providing services to taxonomists for standard genome sequencing and annotation.</title>
        <authorList>
            <consortium name="The Broad Institute Genomics Platform"/>
            <consortium name="The Broad Institute Genome Sequencing Center for Infectious Disease"/>
            <person name="Wu L."/>
            <person name="Ma J."/>
        </authorList>
    </citation>
    <scope>NUCLEOTIDE SEQUENCE [LARGE SCALE GENOMIC DNA]</scope>
    <source>
        <strain evidence="3">CCUG 43117</strain>
    </source>
</reference>
<dbReference type="Gene3D" id="3.90.950.20">
    <property type="entry name" value="CinA-like"/>
    <property type="match status" value="1"/>
</dbReference>
<gene>
    <name evidence="2" type="ORF">ACFPN9_23985</name>
</gene>
<dbReference type="SUPFAM" id="SSF142433">
    <property type="entry name" value="CinA-like"/>
    <property type="match status" value="1"/>
</dbReference>
<dbReference type="InterPro" id="IPR036653">
    <property type="entry name" value="CinA-like_C"/>
</dbReference>
<sequence length="145" mass="14732">MAGALAAGDGAGSALQGGFVCYSKDAKVRMLGLPSETLQTRLGAVTETVARLMAEGARDRSGAAIAIAVTGVLGPSCDEDGNPVGLVDIACAVAGLTRHRRERWPEAAPDVLIRATILSALGLVAAMLAETRDLAQEPTIVPPLG</sequence>